<dbReference type="PROSITE" id="PS50005">
    <property type="entry name" value="TPR"/>
    <property type="match status" value="4"/>
</dbReference>
<dbReference type="AlphaFoldDB" id="A0A9W7A830"/>
<dbReference type="InterPro" id="IPR011990">
    <property type="entry name" value="TPR-like_helical_dom_sf"/>
</dbReference>
<dbReference type="PANTHER" id="PTHR44186">
    <property type="match status" value="1"/>
</dbReference>
<accession>A0A9W7A830</accession>
<feature type="repeat" description="TPR" evidence="4">
    <location>
        <begin position="231"/>
        <end position="264"/>
    </location>
</feature>
<dbReference type="PANTHER" id="PTHR44186:SF1">
    <property type="entry name" value="BARDET-BIEDL SYNDROME 4 PROTEIN"/>
    <property type="match status" value="1"/>
</dbReference>
<dbReference type="OrthoDB" id="309339at2759"/>
<reference evidence="5" key="1">
    <citation type="submission" date="2022-07" db="EMBL/GenBank/DDBJ databases">
        <title>Genome analysis of Parmales, a sister group of diatoms, reveals the evolutionary specialization of diatoms from phago-mixotrophs to photoautotrophs.</title>
        <authorList>
            <person name="Ban H."/>
            <person name="Sato S."/>
            <person name="Yoshikawa S."/>
            <person name="Kazumasa Y."/>
            <person name="Nakamura Y."/>
            <person name="Ichinomiya M."/>
            <person name="Saitoh K."/>
            <person name="Sato N."/>
            <person name="Blanc-Mathieu R."/>
            <person name="Endo H."/>
            <person name="Kuwata A."/>
            <person name="Ogata H."/>
        </authorList>
    </citation>
    <scope>NUCLEOTIDE SEQUENCE</scope>
</reference>
<dbReference type="GO" id="GO:0036064">
    <property type="term" value="C:ciliary basal body"/>
    <property type="evidence" value="ECO:0007669"/>
    <property type="project" value="TreeGrafter"/>
</dbReference>
<keyword evidence="1" id="KW-0677">Repeat</keyword>
<evidence type="ECO:0000256" key="1">
    <source>
        <dbReference type="ARBA" id="ARBA00022737"/>
    </source>
</evidence>
<dbReference type="SMART" id="SM00028">
    <property type="entry name" value="TPR"/>
    <property type="match status" value="6"/>
</dbReference>
<gene>
    <name evidence="5" type="ORF">TrRE_jg11247</name>
</gene>
<dbReference type="InterPro" id="IPR019734">
    <property type="entry name" value="TPR_rpt"/>
</dbReference>
<comment type="similarity">
    <text evidence="3">Belongs to the BBS4 family.</text>
</comment>
<protein>
    <recommendedName>
        <fullName evidence="7">Bardet-Biedl syndrome 4</fullName>
    </recommendedName>
</protein>
<proteinExistence type="inferred from homology"/>
<dbReference type="Proteomes" id="UP001165082">
    <property type="component" value="Unassembled WGS sequence"/>
</dbReference>
<evidence type="ECO:0000313" key="5">
    <source>
        <dbReference type="EMBL" id="GMH65145.1"/>
    </source>
</evidence>
<dbReference type="Pfam" id="PF13431">
    <property type="entry name" value="TPR_17"/>
    <property type="match status" value="1"/>
</dbReference>
<evidence type="ECO:0000256" key="2">
    <source>
        <dbReference type="ARBA" id="ARBA00022803"/>
    </source>
</evidence>
<feature type="repeat" description="TPR" evidence="4">
    <location>
        <begin position="126"/>
        <end position="159"/>
    </location>
</feature>
<keyword evidence="6" id="KW-1185">Reference proteome</keyword>
<feature type="repeat" description="TPR" evidence="4">
    <location>
        <begin position="265"/>
        <end position="298"/>
    </location>
</feature>
<evidence type="ECO:0000313" key="6">
    <source>
        <dbReference type="Proteomes" id="UP001165082"/>
    </source>
</evidence>
<dbReference type="SUPFAM" id="SSF48452">
    <property type="entry name" value="TPR-like"/>
    <property type="match status" value="1"/>
</dbReference>
<dbReference type="Pfam" id="PF13424">
    <property type="entry name" value="TPR_12"/>
    <property type="match status" value="1"/>
</dbReference>
<name>A0A9W7A830_9STRA</name>
<dbReference type="PROSITE" id="PS50293">
    <property type="entry name" value="TPR_REGION"/>
    <property type="match status" value="1"/>
</dbReference>
<evidence type="ECO:0008006" key="7">
    <source>
        <dbReference type="Google" id="ProtNLM"/>
    </source>
</evidence>
<dbReference type="GO" id="GO:0061512">
    <property type="term" value="P:protein localization to cilium"/>
    <property type="evidence" value="ECO:0007669"/>
    <property type="project" value="TreeGrafter"/>
</dbReference>
<comment type="caution">
    <text evidence="5">The sequence shown here is derived from an EMBL/GenBank/DDBJ whole genome shotgun (WGS) entry which is preliminary data.</text>
</comment>
<dbReference type="GO" id="GO:0060271">
    <property type="term" value="P:cilium assembly"/>
    <property type="evidence" value="ECO:0007669"/>
    <property type="project" value="TreeGrafter"/>
</dbReference>
<organism evidence="5 6">
    <name type="scientific">Triparma retinervis</name>
    <dbReference type="NCBI Taxonomy" id="2557542"/>
    <lineage>
        <taxon>Eukaryota</taxon>
        <taxon>Sar</taxon>
        <taxon>Stramenopiles</taxon>
        <taxon>Ochrophyta</taxon>
        <taxon>Bolidophyceae</taxon>
        <taxon>Parmales</taxon>
        <taxon>Triparmaceae</taxon>
        <taxon>Triparma</taxon>
    </lineage>
</organism>
<feature type="repeat" description="TPR" evidence="4">
    <location>
        <begin position="92"/>
        <end position="125"/>
    </location>
</feature>
<evidence type="ECO:0000256" key="3">
    <source>
        <dbReference type="ARBA" id="ARBA00023778"/>
    </source>
</evidence>
<evidence type="ECO:0000256" key="4">
    <source>
        <dbReference type="PROSITE-ProRule" id="PRU00339"/>
    </source>
</evidence>
<sequence length="356" mass="40716">MRHQGKINESLKFFQAATCLSPHNVLNLKQVARCLFLLGKWLAAVDVYEECQKIGFEDWEIWHNKGLCFMYLKDYDNAIDCFERANDVQRHDATYMQLGKVYQLLEDFKMALRIYQEAIDFSPQNSEILTTLGLMYLRLGENQKAFDHLGNSLAHDPLDAKTILAAGSIIQDNQDMDVALMKYRVAAVKTPNSAQLWNNIGMCFFGKSPQPKYVAAVACLKKALYLDPFEWIISYNLGLVHLKKEQFASAFHFFSSSINLKPDFAATYMYLAITLSRLDDFDNASSAYKKSIDLDPKDATTRLNYAITLYNNDEIEMAQEQFKLFEELFQVGGDDEDVDEEVELQKNMLKEALAAA</sequence>
<keyword evidence="2 4" id="KW-0802">TPR repeat</keyword>
<dbReference type="EMBL" id="BRXZ01002566">
    <property type="protein sequence ID" value="GMH65145.1"/>
    <property type="molecule type" value="Genomic_DNA"/>
</dbReference>
<dbReference type="Gene3D" id="1.25.40.10">
    <property type="entry name" value="Tetratricopeptide repeat domain"/>
    <property type="match status" value="3"/>
</dbReference>